<keyword evidence="2" id="KW-1185">Reference proteome</keyword>
<gene>
    <name evidence="1" type="ORF">TSUD_246810</name>
</gene>
<dbReference type="AlphaFoldDB" id="A0A2Z6NH80"/>
<evidence type="ECO:0000313" key="2">
    <source>
        <dbReference type="Proteomes" id="UP000242715"/>
    </source>
</evidence>
<organism evidence="1 2">
    <name type="scientific">Trifolium subterraneum</name>
    <name type="common">Subterranean clover</name>
    <dbReference type="NCBI Taxonomy" id="3900"/>
    <lineage>
        <taxon>Eukaryota</taxon>
        <taxon>Viridiplantae</taxon>
        <taxon>Streptophyta</taxon>
        <taxon>Embryophyta</taxon>
        <taxon>Tracheophyta</taxon>
        <taxon>Spermatophyta</taxon>
        <taxon>Magnoliopsida</taxon>
        <taxon>eudicotyledons</taxon>
        <taxon>Gunneridae</taxon>
        <taxon>Pentapetalae</taxon>
        <taxon>rosids</taxon>
        <taxon>fabids</taxon>
        <taxon>Fabales</taxon>
        <taxon>Fabaceae</taxon>
        <taxon>Papilionoideae</taxon>
        <taxon>50 kb inversion clade</taxon>
        <taxon>NPAAA clade</taxon>
        <taxon>Hologalegina</taxon>
        <taxon>IRL clade</taxon>
        <taxon>Trifolieae</taxon>
        <taxon>Trifolium</taxon>
    </lineage>
</organism>
<proteinExistence type="predicted"/>
<evidence type="ECO:0000313" key="1">
    <source>
        <dbReference type="EMBL" id="GAU43141.1"/>
    </source>
</evidence>
<dbReference type="Proteomes" id="UP000242715">
    <property type="component" value="Unassembled WGS sequence"/>
</dbReference>
<reference evidence="2" key="1">
    <citation type="journal article" date="2017" name="Front. Plant Sci.">
        <title>Climate Clever Clovers: New Paradigm to Reduce the Environmental Footprint of Ruminants by Breeding Low Methanogenic Forages Utilizing Haplotype Variation.</title>
        <authorList>
            <person name="Kaur P."/>
            <person name="Appels R."/>
            <person name="Bayer P.E."/>
            <person name="Keeble-Gagnere G."/>
            <person name="Wang J."/>
            <person name="Hirakawa H."/>
            <person name="Shirasawa K."/>
            <person name="Vercoe P."/>
            <person name="Stefanova K."/>
            <person name="Durmic Z."/>
            <person name="Nichols P."/>
            <person name="Revell C."/>
            <person name="Isobe S.N."/>
            <person name="Edwards D."/>
            <person name="Erskine W."/>
        </authorList>
    </citation>
    <scope>NUCLEOTIDE SEQUENCE [LARGE SCALE GENOMIC DNA]</scope>
    <source>
        <strain evidence="2">cv. Daliak</strain>
    </source>
</reference>
<dbReference type="EMBL" id="DF973959">
    <property type="protein sequence ID" value="GAU43141.1"/>
    <property type="molecule type" value="Genomic_DNA"/>
</dbReference>
<name>A0A2Z6NH80_TRISU</name>
<protein>
    <submittedName>
        <fullName evidence="1">Uncharacterized protein</fullName>
    </submittedName>
</protein>
<sequence length="86" mass="9675">MYQLISDDKIRGSEIPPCDPLSHFVTAVTITVHLSAPRFQLVMKLLRFVMAANAIVAKQKQPKGKEDYTHTSHVMEDKVALNNLKV</sequence>
<accession>A0A2Z6NH80</accession>